<dbReference type="GO" id="GO:0003700">
    <property type="term" value="F:DNA-binding transcription factor activity"/>
    <property type="evidence" value="ECO:0007669"/>
    <property type="project" value="InterPro"/>
</dbReference>
<keyword evidence="2" id="KW-0238">DNA-binding</keyword>
<dbReference type="InterPro" id="IPR051081">
    <property type="entry name" value="HTH_MetalResp_TranReg"/>
</dbReference>
<keyword evidence="6" id="KW-1185">Reference proteome</keyword>
<name>A0A7K1UKF1_9MICC</name>
<dbReference type="Proteomes" id="UP000460157">
    <property type="component" value="Unassembled WGS sequence"/>
</dbReference>
<keyword evidence="3" id="KW-0804">Transcription</keyword>
<feature type="domain" description="HTH arsR-type" evidence="4">
    <location>
        <begin position="21"/>
        <end position="101"/>
    </location>
</feature>
<dbReference type="OrthoDB" id="7945987at2"/>
<accession>A0A7K1UKF1</accession>
<dbReference type="EMBL" id="WRPM01000072">
    <property type="protein sequence ID" value="MVT26802.1"/>
    <property type="molecule type" value="Genomic_DNA"/>
</dbReference>
<dbReference type="InterPro" id="IPR036390">
    <property type="entry name" value="WH_DNA-bd_sf"/>
</dbReference>
<dbReference type="CDD" id="cd00090">
    <property type="entry name" value="HTH_ARSR"/>
    <property type="match status" value="1"/>
</dbReference>
<evidence type="ECO:0000256" key="3">
    <source>
        <dbReference type="ARBA" id="ARBA00023163"/>
    </source>
</evidence>
<reference evidence="5 6" key="1">
    <citation type="submission" date="2019-12" db="EMBL/GenBank/DDBJ databases">
        <title>Nesterenkonia muleiensis sp. nov., a novel actinobacterium isolated from sap of Populus euphratica.</title>
        <authorList>
            <person name="Wang R."/>
        </authorList>
    </citation>
    <scope>NUCLEOTIDE SEQUENCE [LARGE SCALE GENOMIC DNA]</scope>
    <source>
        <strain evidence="5 6">F10</strain>
    </source>
</reference>
<dbReference type="SMART" id="SM00418">
    <property type="entry name" value="HTH_ARSR"/>
    <property type="match status" value="1"/>
</dbReference>
<proteinExistence type="predicted"/>
<dbReference type="SUPFAM" id="SSF46785">
    <property type="entry name" value="Winged helix' DNA-binding domain"/>
    <property type="match status" value="1"/>
</dbReference>
<comment type="caution">
    <text evidence="5">The sequence shown here is derived from an EMBL/GenBank/DDBJ whole genome shotgun (WGS) entry which is preliminary data.</text>
</comment>
<dbReference type="PANTHER" id="PTHR33154">
    <property type="entry name" value="TRANSCRIPTIONAL REGULATOR, ARSR FAMILY"/>
    <property type="match status" value="1"/>
</dbReference>
<protein>
    <submittedName>
        <fullName evidence="5">Helix-turn-helix domain-containing protein</fullName>
    </submittedName>
</protein>
<evidence type="ECO:0000256" key="1">
    <source>
        <dbReference type="ARBA" id="ARBA00023015"/>
    </source>
</evidence>
<dbReference type="InterPro" id="IPR001845">
    <property type="entry name" value="HTH_ArsR_DNA-bd_dom"/>
</dbReference>
<dbReference type="GO" id="GO:0003677">
    <property type="term" value="F:DNA binding"/>
    <property type="evidence" value="ECO:0007669"/>
    <property type="project" value="UniProtKB-KW"/>
</dbReference>
<dbReference type="InterPro" id="IPR036388">
    <property type="entry name" value="WH-like_DNA-bd_sf"/>
</dbReference>
<dbReference type="PANTHER" id="PTHR33154:SF15">
    <property type="entry name" value="REGULATORY PROTEIN ARSR"/>
    <property type="match status" value="1"/>
</dbReference>
<gene>
    <name evidence="5" type="ORF">GNZ21_10600</name>
</gene>
<organism evidence="5 6">
    <name type="scientific">Nesterenkonia alkaliphila</name>
    <dbReference type="NCBI Taxonomy" id="1463631"/>
    <lineage>
        <taxon>Bacteria</taxon>
        <taxon>Bacillati</taxon>
        <taxon>Actinomycetota</taxon>
        <taxon>Actinomycetes</taxon>
        <taxon>Micrococcales</taxon>
        <taxon>Micrococcaceae</taxon>
        <taxon>Nesterenkonia</taxon>
    </lineage>
</organism>
<dbReference type="Pfam" id="PF12840">
    <property type="entry name" value="HTH_20"/>
    <property type="match status" value="1"/>
</dbReference>
<evidence type="ECO:0000259" key="4">
    <source>
        <dbReference type="SMART" id="SM00418"/>
    </source>
</evidence>
<dbReference type="Gene3D" id="1.10.10.10">
    <property type="entry name" value="Winged helix-like DNA-binding domain superfamily/Winged helix DNA-binding domain"/>
    <property type="match status" value="1"/>
</dbReference>
<dbReference type="RefSeq" id="WP_157324133.1">
    <property type="nucleotide sequence ID" value="NZ_BMFX01000004.1"/>
</dbReference>
<evidence type="ECO:0000313" key="6">
    <source>
        <dbReference type="Proteomes" id="UP000460157"/>
    </source>
</evidence>
<evidence type="ECO:0000256" key="2">
    <source>
        <dbReference type="ARBA" id="ARBA00023125"/>
    </source>
</evidence>
<sequence>MSEEQATPDRFAAEAQITNVQSLKAFAHPLRMRILEYLSDHEEATSTTLAKHLGESTGQTSYHLRQLARYGFVKEVEGKGTARERWWRSGGLNIPAAEVQTLARQTPLMQTLAEQQAHTRTEKMLQFTRRIAQEAPEWVEASANSTVVATLTAQEMLALREEVWDVLDKHTDAAKARRNAGETAGRRRARIHFDAFPLALDEDEHPEEQ</sequence>
<dbReference type="AlphaFoldDB" id="A0A7K1UKF1"/>
<dbReference type="InterPro" id="IPR011991">
    <property type="entry name" value="ArsR-like_HTH"/>
</dbReference>
<evidence type="ECO:0000313" key="5">
    <source>
        <dbReference type="EMBL" id="MVT26802.1"/>
    </source>
</evidence>
<keyword evidence="1" id="KW-0805">Transcription regulation</keyword>